<dbReference type="Pfam" id="PF13676">
    <property type="entry name" value="TIR_2"/>
    <property type="match status" value="1"/>
</dbReference>
<dbReference type="PRINTS" id="PR00364">
    <property type="entry name" value="DISEASERSIST"/>
</dbReference>
<dbReference type="Proteomes" id="UP000782519">
    <property type="component" value="Unassembled WGS sequence"/>
</dbReference>
<dbReference type="EMBL" id="JACRJB010000007">
    <property type="protein sequence ID" value="MBI5128266.1"/>
    <property type="molecule type" value="Genomic_DNA"/>
</dbReference>
<keyword evidence="2" id="KW-0675">Receptor</keyword>
<dbReference type="Gene3D" id="3.40.50.10140">
    <property type="entry name" value="Toll/interleukin-1 receptor homology (TIR) domain"/>
    <property type="match status" value="1"/>
</dbReference>
<dbReference type="Gene3D" id="3.40.50.300">
    <property type="entry name" value="P-loop containing nucleotide triphosphate hydrolases"/>
    <property type="match status" value="1"/>
</dbReference>
<dbReference type="SUPFAM" id="SSF52200">
    <property type="entry name" value="Toll/Interleukin receptor TIR domain"/>
    <property type="match status" value="1"/>
</dbReference>
<gene>
    <name evidence="2" type="ORF">HZA66_02380</name>
</gene>
<evidence type="ECO:0000313" key="2">
    <source>
        <dbReference type="EMBL" id="MBI5128266.1"/>
    </source>
</evidence>
<dbReference type="SMART" id="SM00255">
    <property type="entry name" value="TIR"/>
    <property type="match status" value="1"/>
</dbReference>
<dbReference type="InterPro" id="IPR035897">
    <property type="entry name" value="Toll_tir_struct_dom_sf"/>
</dbReference>
<dbReference type="PROSITE" id="PS50104">
    <property type="entry name" value="TIR"/>
    <property type="match status" value="1"/>
</dbReference>
<dbReference type="SUPFAM" id="SSF52540">
    <property type="entry name" value="P-loop containing nucleoside triphosphate hydrolases"/>
    <property type="match status" value="1"/>
</dbReference>
<feature type="domain" description="TIR" evidence="1">
    <location>
        <begin position="6"/>
        <end position="157"/>
    </location>
</feature>
<protein>
    <submittedName>
        <fullName evidence="2">Toll/interleukin-1 receptor domain-containing protein</fullName>
    </submittedName>
</protein>
<sequence length="987" mass="110071">MLQKSPTPRIFISYSHKDEGDAVSDTAAPRWLTYIKSHLGPAQAHQHIKVWDDRSIEGGGDWRREIDDSLRDCDICILLVSRHSLTSRFILDVEMKTILERHQEKGVRLFPIVLSACDFGAAEWLLRFNLRPRDGKALELYNEPQRNAVMADLAREIRTFGHSQPNAGTPVEGIRSPILDIARLPETAYKRLVGRETEIQTLNSAWDQRGVNILSLISWGGAGKTTLVNDWLARIQRDNYRGAEAVLGWSFYDQGTKERASSADLFFEWSLNALGLRDFPADADQRGELLSCELKGRRVLLILDGVEPLQFGPGPEEGFLKDVGLKRFLKRFAAEPQQSTLGLVVLTSRLKIKDLGRFAIVAGSSPVVELERLSNEAGGELLADNDVIGSKTELEDASQEFGGHALALSLLAGYLVRRHAGDVRRRDCIGPLLTESAQTTDEAVHGHAKRVMRSIEAEWLRNQPLLQATMDIIAIFDRPAKAELVEELKKEFSIPQAGSLRNLSSNEWLDAISALREVRLIAPIDRFSPSDLDTHPLIRDWFASRLQARDKNTWKRAHTTLFRYLKLNTFEGEQPTASSLQPLYQAIGHACKAGLLDEAFYQIYQGRISRSTGYSCEVLGLASTDLATLSLFFVTPFIKTRNIERAAKLQLLVMTASLLGNLGRNTDAERTLRSALSEIIGTAKKLPQTAADVAAIASNLVRILISIGKVTEARLMATTANTAAIQAAGNSTAVQLAHTSTLILRFLEDNTSEVQRLMDLLDHRFPIDLAAVRSGYLQTKCEILLHQRRWQEAESTCRDIERLSDRLPALSHGCSTTIAARALLGRAIENEDPDHHLLASDKMIALEEMFNNSIARARSSGIADYLTIAYLSRARFRTYLGDWERAARDLAEATAIAEVGPQLLRLVEIQLQWARIALGDYFSYHPLSATSVSHTGDRRKLDEANKLLSDASAKVDRSDFRMMQKEISDLLQIAGEKRPAQNMPIRV</sequence>
<evidence type="ECO:0000259" key="1">
    <source>
        <dbReference type="PROSITE" id="PS50104"/>
    </source>
</evidence>
<proteinExistence type="predicted"/>
<organism evidence="2 3">
    <name type="scientific">Rhodopseudomonas palustris</name>
    <dbReference type="NCBI Taxonomy" id="1076"/>
    <lineage>
        <taxon>Bacteria</taxon>
        <taxon>Pseudomonadati</taxon>
        <taxon>Pseudomonadota</taxon>
        <taxon>Alphaproteobacteria</taxon>
        <taxon>Hyphomicrobiales</taxon>
        <taxon>Nitrobacteraceae</taxon>
        <taxon>Rhodopseudomonas</taxon>
    </lineage>
</organism>
<dbReference type="InterPro" id="IPR027417">
    <property type="entry name" value="P-loop_NTPase"/>
</dbReference>
<reference evidence="2" key="1">
    <citation type="submission" date="2020-07" db="EMBL/GenBank/DDBJ databases">
        <title>Huge and variable diversity of episymbiotic CPR bacteria and DPANN archaea in groundwater ecosystems.</title>
        <authorList>
            <person name="He C.Y."/>
            <person name="Keren R."/>
            <person name="Whittaker M."/>
            <person name="Farag I.F."/>
            <person name="Doudna J."/>
            <person name="Cate J.H.D."/>
            <person name="Banfield J.F."/>
        </authorList>
    </citation>
    <scope>NUCLEOTIDE SEQUENCE</scope>
    <source>
        <strain evidence="2">NC_groundwater_1818_Pr3_B-0.1um_66_35</strain>
    </source>
</reference>
<dbReference type="AlphaFoldDB" id="A0A933RU57"/>
<dbReference type="InterPro" id="IPR000157">
    <property type="entry name" value="TIR_dom"/>
</dbReference>
<dbReference type="GO" id="GO:0007165">
    <property type="term" value="P:signal transduction"/>
    <property type="evidence" value="ECO:0007669"/>
    <property type="project" value="InterPro"/>
</dbReference>
<evidence type="ECO:0000313" key="3">
    <source>
        <dbReference type="Proteomes" id="UP000782519"/>
    </source>
</evidence>
<name>A0A933RU57_RHOPL</name>
<accession>A0A933RU57</accession>
<comment type="caution">
    <text evidence="2">The sequence shown here is derived from an EMBL/GenBank/DDBJ whole genome shotgun (WGS) entry which is preliminary data.</text>
</comment>